<keyword evidence="2" id="KW-1185">Reference proteome</keyword>
<dbReference type="Proteomes" id="UP000199470">
    <property type="component" value="Unassembled WGS sequence"/>
</dbReference>
<organism evidence="1 2">
    <name type="scientific">Rugamonas rubra</name>
    <dbReference type="NCBI Taxonomy" id="758825"/>
    <lineage>
        <taxon>Bacteria</taxon>
        <taxon>Pseudomonadati</taxon>
        <taxon>Pseudomonadota</taxon>
        <taxon>Betaproteobacteria</taxon>
        <taxon>Burkholderiales</taxon>
        <taxon>Oxalobacteraceae</taxon>
        <taxon>Telluria group</taxon>
        <taxon>Rugamonas</taxon>
    </lineage>
</organism>
<accession>A0A1I4LQF5</accession>
<dbReference type="STRING" id="758825.SAMN02982985_02095"/>
<sequence length="236" mass="24192">MTSTTTCNAATTPARLPRPATLLAALALLAGCGNNPPLPDWQMDAHGALDRAQAAYMEGNAKVEAAEFTRARASLASTGQPGLVIRAELLRCAGHVAALAFDDCPGFEQLRPDAGAADRAYAAYLAGRAGAQEAALLPPQHQPVAMAGNDAAAAAAAVQAIADPLSKLVASGVLLRAGRASPPVLAGAVEAASAQGWRRPLLAWLGVQAQRAEQAGDAQEAARLRRRIALASEPQR</sequence>
<dbReference type="RefSeq" id="WP_245774185.1">
    <property type="nucleotide sequence ID" value="NZ_FOTW01000009.1"/>
</dbReference>
<reference evidence="1 2" key="1">
    <citation type="submission" date="2016-10" db="EMBL/GenBank/DDBJ databases">
        <authorList>
            <person name="de Groot N.N."/>
        </authorList>
    </citation>
    <scope>NUCLEOTIDE SEQUENCE [LARGE SCALE GENOMIC DNA]</scope>
    <source>
        <strain evidence="1 2">ATCC 43154</strain>
    </source>
</reference>
<evidence type="ECO:0000313" key="2">
    <source>
        <dbReference type="Proteomes" id="UP000199470"/>
    </source>
</evidence>
<protein>
    <submittedName>
        <fullName evidence="1">Uncharacterized protein</fullName>
    </submittedName>
</protein>
<dbReference type="AlphaFoldDB" id="A0A1I4LQF5"/>
<dbReference type="EMBL" id="FOTW01000009">
    <property type="protein sequence ID" value="SFL93179.1"/>
    <property type="molecule type" value="Genomic_DNA"/>
</dbReference>
<gene>
    <name evidence="1" type="ORF">SAMN02982985_02095</name>
</gene>
<evidence type="ECO:0000313" key="1">
    <source>
        <dbReference type="EMBL" id="SFL93179.1"/>
    </source>
</evidence>
<name>A0A1I4LQF5_9BURK</name>
<proteinExistence type="predicted"/>